<feature type="transmembrane region" description="Helical" evidence="6">
    <location>
        <begin position="271"/>
        <end position="289"/>
    </location>
</feature>
<feature type="transmembrane region" description="Helical" evidence="6">
    <location>
        <begin position="245"/>
        <end position="265"/>
    </location>
</feature>
<feature type="domain" description="EamA" evidence="7">
    <location>
        <begin position="150"/>
        <end position="288"/>
    </location>
</feature>
<gene>
    <name evidence="8" type="ORF">UFOPK3001_01172</name>
    <name evidence="9" type="ORF">UFOPK3954_00883</name>
</gene>
<accession>A0A6J7N2Z2</accession>
<dbReference type="EMBL" id="CAFAAJ010000065">
    <property type="protein sequence ID" value="CAB4804677.1"/>
    <property type="molecule type" value="Genomic_DNA"/>
</dbReference>
<evidence type="ECO:0000259" key="7">
    <source>
        <dbReference type="Pfam" id="PF00892"/>
    </source>
</evidence>
<dbReference type="InterPro" id="IPR037185">
    <property type="entry name" value="EmrE-like"/>
</dbReference>
<feature type="transmembrane region" description="Helical" evidence="6">
    <location>
        <begin position="124"/>
        <end position="141"/>
    </location>
</feature>
<dbReference type="SUPFAM" id="SSF103481">
    <property type="entry name" value="Multidrug resistance efflux transporter EmrE"/>
    <property type="match status" value="2"/>
</dbReference>
<dbReference type="InterPro" id="IPR050638">
    <property type="entry name" value="AA-Vitamin_Transporters"/>
</dbReference>
<feature type="domain" description="EamA" evidence="7">
    <location>
        <begin position="14"/>
        <end position="138"/>
    </location>
</feature>
<proteinExistence type="predicted"/>
<feature type="region of interest" description="Disordered" evidence="5">
    <location>
        <begin position="299"/>
        <end position="320"/>
    </location>
</feature>
<feature type="transmembrane region" description="Helical" evidence="6">
    <location>
        <begin position="153"/>
        <end position="169"/>
    </location>
</feature>
<feature type="transmembrane region" description="Helical" evidence="6">
    <location>
        <begin position="70"/>
        <end position="88"/>
    </location>
</feature>
<keyword evidence="2 6" id="KW-0812">Transmembrane</keyword>
<dbReference type="EMBL" id="CAFBON010000076">
    <property type="protein sequence ID" value="CAB4986545.1"/>
    <property type="molecule type" value="Genomic_DNA"/>
</dbReference>
<evidence type="ECO:0000256" key="2">
    <source>
        <dbReference type="ARBA" id="ARBA00022692"/>
    </source>
</evidence>
<evidence type="ECO:0000256" key="3">
    <source>
        <dbReference type="ARBA" id="ARBA00022989"/>
    </source>
</evidence>
<dbReference type="PANTHER" id="PTHR32322:SF2">
    <property type="entry name" value="EAMA DOMAIN-CONTAINING PROTEIN"/>
    <property type="match status" value="1"/>
</dbReference>
<feature type="transmembrane region" description="Helical" evidence="6">
    <location>
        <begin position="215"/>
        <end position="233"/>
    </location>
</feature>
<dbReference type="InterPro" id="IPR000620">
    <property type="entry name" value="EamA_dom"/>
</dbReference>
<organism evidence="9">
    <name type="scientific">freshwater metagenome</name>
    <dbReference type="NCBI Taxonomy" id="449393"/>
    <lineage>
        <taxon>unclassified sequences</taxon>
        <taxon>metagenomes</taxon>
        <taxon>ecological metagenomes</taxon>
    </lineage>
</organism>
<keyword evidence="4 6" id="KW-0472">Membrane</keyword>
<dbReference type="GO" id="GO:0016020">
    <property type="term" value="C:membrane"/>
    <property type="evidence" value="ECO:0007669"/>
    <property type="project" value="UniProtKB-SubCell"/>
</dbReference>
<dbReference type="Pfam" id="PF00892">
    <property type="entry name" value="EamA"/>
    <property type="match status" value="2"/>
</dbReference>
<sequence length="320" mass="33919">MHQGGDETQRALGAATIAVVFWGIGPLMVRGIDASAATIVFWRFALAQPVMIGASYYFGKGLSLRLIRRALLPGALFAVSMLAAFTSFQKTSIVNASLIQAMQPALLLVVAPFVFKKRTTLRQFAFGGVALLGVATLVLGGGSTEGSALSGDLWAAFNLVLWTVYFVLVQRIRQDGEDATSILAAVFFVSFVVATPITLGMAGSVGEIVNIGWKGYLLEVLMVLGPGLVGHGMMMWSQRHLDIRVASLMGLGSPVLSTLGAWMIYSQSLGFLQLIGGVIVLIGLTGIMLEHRGNRARPAVSPTLPAAEPDLSEAQGRLIS</sequence>
<comment type="subcellular location">
    <subcellularLocation>
        <location evidence="1">Membrane</location>
        <topology evidence="1">Multi-pass membrane protein</topology>
    </subcellularLocation>
</comment>
<feature type="transmembrane region" description="Helical" evidence="6">
    <location>
        <begin position="181"/>
        <end position="203"/>
    </location>
</feature>
<reference evidence="9" key="1">
    <citation type="submission" date="2020-05" db="EMBL/GenBank/DDBJ databases">
        <authorList>
            <person name="Chiriac C."/>
            <person name="Salcher M."/>
            <person name="Ghai R."/>
            <person name="Kavagutti S V."/>
        </authorList>
    </citation>
    <scope>NUCLEOTIDE SEQUENCE</scope>
</reference>
<feature type="transmembrane region" description="Helical" evidence="6">
    <location>
        <begin position="94"/>
        <end position="115"/>
    </location>
</feature>
<name>A0A6J7N2Z2_9ZZZZ</name>
<feature type="transmembrane region" description="Helical" evidence="6">
    <location>
        <begin position="35"/>
        <end position="58"/>
    </location>
</feature>
<keyword evidence="3 6" id="KW-1133">Transmembrane helix</keyword>
<feature type="transmembrane region" description="Helical" evidence="6">
    <location>
        <begin position="12"/>
        <end position="29"/>
    </location>
</feature>
<dbReference type="PANTHER" id="PTHR32322">
    <property type="entry name" value="INNER MEMBRANE TRANSPORTER"/>
    <property type="match status" value="1"/>
</dbReference>
<evidence type="ECO:0000256" key="1">
    <source>
        <dbReference type="ARBA" id="ARBA00004141"/>
    </source>
</evidence>
<evidence type="ECO:0000256" key="4">
    <source>
        <dbReference type="ARBA" id="ARBA00023136"/>
    </source>
</evidence>
<evidence type="ECO:0000313" key="8">
    <source>
        <dbReference type="EMBL" id="CAB4804677.1"/>
    </source>
</evidence>
<dbReference type="AlphaFoldDB" id="A0A6J7N2Z2"/>
<evidence type="ECO:0000313" key="9">
    <source>
        <dbReference type="EMBL" id="CAB4986545.1"/>
    </source>
</evidence>
<protein>
    <submittedName>
        <fullName evidence="9">Unannotated protein</fullName>
    </submittedName>
</protein>
<evidence type="ECO:0000256" key="6">
    <source>
        <dbReference type="SAM" id="Phobius"/>
    </source>
</evidence>
<evidence type="ECO:0000256" key="5">
    <source>
        <dbReference type="SAM" id="MobiDB-lite"/>
    </source>
</evidence>